<reference evidence="1 3" key="2">
    <citation type="submission" date="2023-07" db="EMBL/GenBank/DDBJ databases">
        <authorList>
            <person name="Peeters C."/>
        </authorList>
    </citation>
    <scope>NUCLEOTIDE SEQUENCE [LARGE SCALE GENOMIC DNA]</scope>
    <source>
        <strain evidence="1 3">R-38712</strain>
    </source>
</reference>
<accession>A0A2P4RFP2</accession>
<dbReference type="EMBL" id="QGBI01000028">
    <property type="protein sequence ID" value="MBX3892707.1"/>
    <property type="molecule type" value="Genomic_DNA"/>
</dbReference>
<dbReference type="Proteomes" id="UP001189303">
    <property type="component" value="Unassembled WGS sequence"/>
</dbReference>
<organism evidence="2 4">
    <name type="scientific">Ralstonia pickettii</name>
    <name type="common">Burkholderia pickettii</name>
    <dbReference type="NCBI Taxonomy" id="329"/>
    <lineage>
        <taxon>Bacteria</taxon>
        <taxon>Pseudomonadati</taxon>
        <taxon>Pseudomonadota</taxon>
        <taxon>Betaproteobacteria</taxon>
        <taxon>Burkholderiales</taxon>
        <taxon>Burkholderiaceae</taxon>
        <taxon>Ralstonia</taxon>
    </lineage>
</organism>
<evidence type="ECO:0000313" key="1">
    <source>
        <dbReference type="EMBL" id="CAJ0731285.1"/>
    </source>
</evidence>
<name>A0A2P4RFP2_RALPI</name>
<evidence type="ECO:0000313" key="3">
    <source>
        <dbReference type="Proteomes" id="UP001189303"/>
    </source>
</evidence>
<dbReference type="Proteomes" id="UP001199322">
    <property type="component" value="Unassembled WGS sequence"/>
</dbReference>
<dbReference type="EMBL" id="CATWFT010000022">
    <property type="protein sequence ID" value="CAJ0731285.1"/>
    <property type="molecule type" value="Genomic_DNA"/>
</dbReference>
<sequence>MTTLILIALFLVALLWAAFPGTKLPAPFSGRSCQGKNWRRAFPSASKLEIREFLLLFVGAFALRDGEKLTLSPDDEILAIYRALYPRQWTPDALELETLAKDVEKRYGLELRRIWNERLSLGQLFAHAQQPPLATPIKVSAID</sequence>
<comment type="caution">
    <text evidence="2">The sequence shown here is derived from an EMBL/GenBank/DDBJ whole genome shotgun (WGS) entry which is preliminary data.</text>
</comment>
<reference evidence="2" key="1">
    <citation type="submission" date="2018-06" db="EMBL/GenBank/DDBJ databases">
        <authorList>
            <person name="O'Rourke A."/>
        </authorList>
    </citation>
    <scope>NUCLEOTIDE SEQUENCE</scope>
    <source>
        <strain evidence="2">132550021-3</strain>
    </source>
</reference>
<keyword evidence="3" id="KW-1185">Reference proteome</keyword>
<proteinExistence type="predicted"/>
<evidence type="ECO:0000313" key="2">
    <source>
        <dbReference type="EMBL" id="MBX3892707.1"/>
    </source>
</evidence>
<dbReference type="RefSeq" id="WP_015855862.1">
    <property type="nucleotide sequence ID" value="NZ_CATWFT010000022.1"/>
</dbReference>
<gene>
    <name evidence="2" type="ORF">DEE74_22830</name>
    <name evidence="1" type="ORF">R38712_04668</name>
</gene>
<protein>
    <submittedName>
        <fullName evidence="2">Uncharacterized protein</fullName>
    </submittedName>
</protein>
<evidence type="ECO:0000313" key="4">
    <source>
        <dbReference type="Proteomes" id="UP001199322"/>
    </source>
</evidence>
<dbReference type="AlphaFoldDB" id="A0A2P4RFP2"/>